<dbReference type="Proteomes" id="UP001062846">
    <property type="component" value="Chromosome 6"/>
</dbReference>
<accession>A0ACC0NGC3</accession>
<dbReference type="EMBL" id="CM046393">
    <property type="protein sequence ID" value="KAI8552397.1"/>
    <property type="molecule type" value="Genomic_DNA"/>
</dbReference>
<protein>
    <submittedName>
        <fullName evidence="1">Uncharacterized protein</fullName>
    </submittedName>
</protein>
<evidence type="ECO:0000313" key="2">
    <source>
        <dbReference type="Proteomes" id="UP001062846"/>
    </source>
</evidence>
<sequence>MAPSLIHLHRISLIYFFALNPSIDSHPPSILPKDLKPLEFFGEREREREGGMKIQCNVCEVAEANVLCCADEAALCWGCDEKVHAANKLASKHQRVPLSSSSSPMPKCDICQEAVGYFFCLEDRALLCRKCDVAVHTANTFVSAHKRFLLTGVKVELESTEYGGSTSSEKSPSVKAETESRSLSRNGTPVSLDGQYTKKALPVQVGGVGDFVPTKLPLSGGSAAGSFPQWQLDDYLGLTGFNQTYGYMNSDSCKADSGKVGDSDCSSILRAGEEDLDADECLGQVPDASWTVPQVPSPPTASGLYWPKSFRNMSGASVFVPDICSLGQSPTHYQPRGTSSKRRREF</sequence>
<organism evidence="1 2">
    <name type="scientific">Rhododendron molle</name>
    <name type="common">Chinese azalea</name>
    <name type="synonym">Azalea mollis</name>
    <dbReference type="NCBI Taxonomy" id="49168"/>
    <lineage>
        <taxon>Eukaryota</taxon>
        <taxon>Viridiplantae</taxon>
        <taxon>Streptophyta</taxon>
        <taxon>Embryophyta</taxon>
        <taxon>Tracheophyta</taxon>
        <taxon>Spermatophyta</taxon>
        <taxon>Magnoliopsida</taxon>
        <taxon>eudicotyledons</taxon>
        <taxon>Gunneridae</taxon>
        <taxon>Pentapetalae</taxon>
        <taxon>asterids</taxon>
        <taxon>Ericales</taxon>
        <taxon>Ericaceae</taxon>
        <taxon>Ericoideae</taxon>
        <taxon>Rhodoreae</taxon>
        <taxon>Rhododendron</taxon>
    </lineage>
</organism>
<gene>
    <name evidence="1" type="ORF">RHMOL_Rhmol06G0263500</name>
</gene>
<proteinExistence type="predicted"/>
<evidence type="ECO:0000313" key="1">
    <source>
        <dbReference type="EMBL" id="KAI8552397.1"/>
    </source>
</evidence>
<reference evidence="1" key="1">
    <citation type="submission" date="2022-02" db="EMBL/GenBank/DDBJ databases">
        <title>Plant Genome Project.</title>
        <authorList>
            <person name="Zhang R.-G."/>
        </authorList>
    </citation>
    <scope>NUCLEOTIDE SEQUENCE</scope>
    <source>
        <strain evidence="1">AT1</strain>
    </source>
</reference>
<keyword evidence="2" id="KW-1185">Reference proteome</keyword>
<name>A0ACC0NGC3_RHOML</name>
<comment type="caution">
    <text evidence="1">The sequence shown here is derived from an EMBL/GenBank/DDBJ whole genome shotgun (WGS) entry which is preliminary data.</text>
</comment>